<dbReference type="AlphaFoldDB" id="A0A507QL51"/>
<reference evidence="2 3" key="1">
    <citation type="submission" date="2019-06" db="EMBL/GenBank/DDBJ databases">
        <title>Wine fermentation using esterase from Monascus purpureus.</title>
        <authorList>
            <person name="Geng C."/>
            <person name="Zhang Y."/>
        </authorList>
    </citation>
    <scope>NUCLEOTIDE SEQUENCE [LARGE SCALE GENOMIC DNA]</scope>
    <source>
        <strain evidence="2">HQ1</strain>
    </source>
</reference>
<evidence type="ECO:0000256" key="1">
    <source>
        <dbReference type="SAM" id="MobiDB-lite"/>
    </source>
</evidence>
<feature type="compositionally biased region" description="Low complexity" evidence="1">
    <location>
        <begin position="56"/>
        <end position="69"/>
    </location>
</feature>
<name>A0A507QL51_MONPU</name>
<dbReference type="EMBL" id="VIFY01000210">
    <property type="protein sequence ID" value="TQB68513.1"/>
    <property type="molecule type" value="Genomic_DNA"/>
</dbReference>
<proteinExistence type="predicted"/>
<organism evidence="2 3">
    <name type="scientific">Monascus purpureus</name>
    <name type="common">Red mold</name>
    <name type="synonym">Monascus anka</name>
    <dbReference type="NCBI Taxonomy" id="5098"/>
    <lineage>
        <taxon>Eukaryota</taxon>
        <taxon>Fungi</taxon>
        <taxon>Dikarya</taxon>
        <taxon>Ascomycota</taxon>
        <taxon>Pezizomycotina</taxon>
        <taxon>Eurotiomycetes</taxon>
        <taxon>Eurotiomycetidae</taxon>
        <taxon>Eurotiales</taxon>
        <taxon>Aspergillaceae</taxon>
        <taxon>Monascus</taxon>
    </lineage>
</organism>
<sequence length="201" mass="21707">MALALIYRLTMEYQASTFQMAHSTVNIAKIEGGPAYRQFVRKAGESTLKSGDNIASPSSSSPSSFSTSSEECRTAGGPHLWSQLRIRGFRDVLPPWLGGHPHPHTTTQSLARMLRSLKTATESYLVDAGFVAGLSTANIIIPFTLSSTYKDVIRTAATSVYLKAPLSGGPPAGLFAVLAQDCWERNAGLRALSCWCFCCDQ</sequence>
<accession>A0A507QL51</accession>
<comment type="caution">
    <text evidence="2">The sequence shown here is derived from an EMBL/GenBank/DDBJ whole genome shotgun (WGS) entry which is preliminary data.</text>
</comment>
<evidence type="ECO:0000313" key="3">
    <source>
        <dbReference type="Proteomes" id="UP000319663"/>
    </source>
</evidence>
<gene>
    <name evidence="2" type="ORF">MPDQ_003337</name>
</gene>
<protein>
    <submittedName>
        <fullName evidence="2">Uncharacterized protein</fullName>
    </submittedName>
</protein>
<keyword evidence="3" id="KW-1185">Reference proteome</keyword>
<dbReference type="Proteomes" id="UP000319663">
    <property type="component" value="Unassembled WGS sequence"/>
</dbReference>
<feature type="region of interest" description="Disordered" evidence="1">
    <location>
        <begin position="48"/>
        <end position="74"/>
    </location>
</feature>
<evidence type="ECO:0000313" key="2">
    <source>
        <dbReference type="EMBL" id="TQB68513.1"/>
    </source>
</evidence>